<dbReference type="InterPro" id="IPR015300">
    <property type="entry name" value="DNA-bd_pseudobarrel_sf"/>
</dbReference>
<evidence type="ECO:0000256" key="2">
    <source>
        <dbReference type="ARBA" id="ARBA00022737"/>
    </source>
</evidence>
<accession>A0A5P1FQ66</accession>
<dbReference type="SUPFAM" id="SSF101936">
    <property type="entry name" value="DNA-binding pseudobarrel domain"/>
    <property type="match status" value="2"/>
</dbReference>
<dbReference type="GO" id="GO:0003677">
    <property type="term" value="F:DNA binding"/>
    <property type="evidence" value="ECO:0007669"/>
    <property type="project" value="UniProtKB-KW"/>
</dbReference>
<dbReference type="GO" id="GO:0005634">
    <property type="term" value="C:nucleus"/>
    <property type="evidence" value="ECO:0007669"/>
    <property type="project" value="UniProtKB-SubCell"/>
</dbReference>
<gene>
    <name evidence="9" type="ORF">A4U43_C01F11130</name>
</gene>
<protein>
    <recommendedName>
        <fullName evidence="8">TF-B3 domain-containing protein</fullName>
    </recommendedName>
</protein>
<dbReference type="PANTHER" id="PTHR31674">
    <property type="entry name" value="B3 DOMAIN-CONTAINING PROTEIN REM-LIKE 3-RELATED"/>
    <property type="match status" value="1"/>
</dbReference>
<reference evidence="10" key="1">
    <citation type="journal article" date="2017" name="Nat. Commun.">
        <title>The asparagus genome sheds light on the origin and evolution of a young Y chromosome.</title>
        <authorList>
            <person name="Harkess A."/>
            <person name="Zhou J."/>
            <person name="Xu C."/>
            <person name="Bowers J.E."/>
            <person name="Van der Hulst R."/>
            <person name="Ayyampalayam S."/>
            <person name="Mercati F."/>
            <person name="Riccardi P."/>
            <person name="McKain M.R."/>
            <person name="Kakrana A."/>
            <person name="Tang H."/>
            <person name="Ray J."/>
            <person name="Groenendijk J."/>
            <person name="Arikit S."/>
            <person name="Mathioni S.M."/>
            <person name="Nakano M."/>
            <person name="Shan H."/>
            <person name="Telgmann-Rauber A."/>
            <person name="Kanno A."/>
            <person name="Yue Z."/>
            <person name="Chen H."/>
            <person name="Li W."/>
            <person name="Chen Y."/>
            <person name="Xu X."/>
            <person name="Zhang Y."/>
            <person name="Luo S."/>
            <person name="Chen H."/>
            <person name="Gao J."/>
            <person name="Mao Z."/>
            <person name="Pires J.C."/>
            <person name="Luo M."/>
            <person name="Kudrna D."/>
            <person name="Wing R.A."/>
            <person name="Meyers B.C."/>
            <person name="Yi K."/>
            <person name="Kong H."/>
            <person name="Lavrijsen P."/>
            <person name="Sunseri F."/>
            <person name="Falavigna A."/>
            <person name="Ye Y."/>
            <person name="Leebens-Mack J.H."/>
            <person name="Chen G."/>
        </authorList>
    </citation>
    <scope>NUCLEOTIDE SEQUENCE [LARGE SCALE GENOMIC DNA]</scope>
    <source>
        <strain evidence="10">cv. DH0086</strain>
    </source>
</reference>
<feature type="compositionally biased region" description="Basic and acidic residues" evidence="7">
    <location>
        <begin position="256"/>
        <end position="268"/>
    </location>
</feature>
<evidence type="ECO:0000256" key="6">
    <source>
        <dbReference type="ARBA" id="ARBA00023242"/>
    </source>
</evidence>
<dbReference type="Pfam" id="PF02362">
    <property type="entry name" value="B3"/>
    <property type="match status" value="2"/>
</dbReference>
<keyword evidence="5" id="KW-0804">Transcription</keyword>
<dbReference type="SMART" id="SM01019">
    <property type="entry name" value="B3"/>
    <property type="match status" value="2"/>
</dbReference>
<dbReference type="InterPro" id="IPR039218">
    <property type="entry name" value="REM_fam"/>
</dbReference>
<dbReference type="Gramene" id="ONK79863">
    <property type="protein sequence ID" value="ONK79863"/>
    <property type="gene ID" value="A4U43_C01F11130"/>
</dbReference>
<feature type="domain" description="TF-B3" evidence="8">
    <location>
        <begin position="128"/>
        <end position="241"/>
    </location>
</feature>
<keyword evidence="10" id="KW-1185">Reference proteome</keyword>
<evidence type="ECO:0000256" key="1">
    <source>
        <dbReference type="ARBA" id="ARBA00004123"/>
    </source>
</evidence>
<evidence type="ECO:0000256" key="7">
    <source>
        <dbReference type="SAM" id="MobiDB-lite"/>
    </source>
</evidence>
<dbReference type="AlphaFoldDB" id="A0A5P1FQ66"/>
<sequence length="268" mass="30970">MATPTPHPCSSRFFRILWPSFIQKLIIPKAFVKHILKGVSIKRARLVNPNGNSWLINIYKENQCMYFGGDGWKELIHAHNLKLGYILVFSYKGNMVLNFRAYDLSTCEITYPSKVFNAKIRNPKVPKNFEVIMTSHNLSRQCLYIPVEFTRQCDGLAHRHELILKDSKGQSWPVHLCHRKMAKHGSGMHIGGGWLQFAKGNSLDIGDKCIFKLLQTSLCCLPDVFWNNRSKESRVIIEEELQQKIEETMPVQKQRKQGDNRRRASAED</sequence>
<dbReference type="CDD" id="cd10017">
    <property type="entry name" value="B3_DNA"/>
    <property type="match status" value="2"/>
</dbReference>
<keyword evidence="3" id="KW-0805">Transcription regulation</keyword>
<name>A0A5P1FQ66_ASPOF</name>
<evidence type="ECO:0000313" key="9">
    <source>
        <dbReference type="EMBL" id="ONK79863.1"/>
    </source>
</evidence>
<comment type="subcellular location">
    <subcellularLocation>
        <location evidence="1">Nucleus</location>
    </subcellularLocation>
</comment>
<evidence type="ECO:0000259" key="8">
    <source>
        <dbReference type="PROSITE" id="PS50863"/>
    </source>
</evidence>
<evidence type="ECO:0000256" key="3">
    <source>
        <dbReference type="ARBA" id="ARBA00023015"/>
    </source>
</evidence>
<dbReference type="PANTHER" id="PTHR31674:SF62">
    <property type="entry name" value="B3 DOMAIN-CONTAINING PROTEIN REM14-RELATED"/>
    <property type="match status" value="1"/>
</dbReference>
<organism evidence="9 10">
    <name type="scientific">Asparagus officinalis</name>
    <name type="common">Garden asparagus</name>
    <dbReference type="NCBI Taxonomy" id="4686"/>
    <lineage>
        <taxon>Eukaryota</taxon>
        <taxon>Viridiplantae</taxon>
        <taxon>Streptophyta</taxon>
        <taxon>Embryophyta</taxon>
        <taxon>Tracheophyta</taxon>
        <taxon>Spermatophyta</taxon>
        <taxon>Magnoliopsida</taxon>
        <taxon>Liliopsida</taxon>
        <taxon>Asparagales</taxon>
        <taxon>Asparagaceae</taxon>
        <taxon>Asparagoideae</taxon>
        <taxon>Asparagus</taxon>
    </lineage>
</organism>
<dbReference type="Proteomes" id="UP000243459">
    <property type="component" value="Chromosome 1"/>
</dbReference>
<feature type="domain" description="TF-B3" evidence="8">
    <location>
        <begin position="10"/>
        <end position="105"/>
    </location>
</feature>
<dbReference type="OMA" id="VILENTW"/>
<evidence type="ECO:0000256" key="4">
    <source>
        <dbReference type="ARBA" id="ARBA00023125"/>
    </source>
</evidence>
<keyword evidence="6" id="KW-0539">Nucleus</keyword>
<dbReference type="InterPro" id="IPR003340">
    <property type="entry name" value="B3_DNA-bd"/>
</dbReference>
<dbReference type="PROSITE" id="PS50863">
    <property type="entry name" value="B3"/>
    <property type="match status" value="2"/>
</dbReference>
<evidence type="ECO:0000256" key="5">
    <source>
        <dbReference type="ARBA" id="ARBA00023163"/>
    </source>
</evidence>
<feature type="region of interest" description="Disordered" evidence="7">
    <location>
        <begin position="246"/>
        <end position="268"/>
    </location>
</feature>
<dbReference type="SMR" id="A0A5P1FQ66"/>
<keyword evidence="2" id="KW-0677">Repeat</keyword>
<evidence type="ECO:0000313" key="10">
    <source>
        <dbReference type="Proteomes" id="UP000243459"/>
    </source>
</evidence>
<keyword evidence="4" id="KW-0238">DNA-binding</keyword>
<dbReference type="EMBL" id="CM007381">
    <property type="protein sequence ID" value="ONK79863.1"/>
    <property type="molecule type" value="Genomic_DNA"/>
</dbReference>
<proteinExistence type="predicted"/>
<dbReference type="Gene3D" id="2.40.330.10">
    <property type="entry name" value="DNA-binding pseudobarrel domain"/>
    <property type="match status" value="2"/>
</dbReference>